<name>A0ABN6ESC1_9BACT</name>
<gene>
    <name evidence="2" type="ORF">PSDVSF_13420</name>
</gene>
<organism evidence="2 3">
    <name type="scientific">Pseudodesulfovibrio sediminis</name>
    <dbReference type="NCBI Taxonomy" id="2810563"/>
    <lineage>
        <taxon>Bacteria</taxon>
        <taxon>Pseudomonadati</taxon>
        <taxon>Thermodesulfobacteriota</taxon>
        <taxon>Desulfovibrionia</taxon>
        <taxon>Desulfovibrionales</taxon>
        <taxon>Desulfovibrionaceae</taxon>
    </lineage>
</organism>
<protein>
    <submittedName>
        <fullName evidence="2">Uncharacterized protein</fullName>
    </submittedName>
</protein>
<evidence type="ECO:0000256" key="1">
    <source>
        <dbReference type="SAM" id="MobiDB-lite"/>
    </source>
</evidence>
<dbReference type="Proteomes" id="UP001053296">
    <property type="component" value="Chromosome"/>
</dbReference>
<keyword evidence="3" id="KW-1185">Reference proteome</keyword>
<feature type="region of interest" description="Disordered" evidence="1">
    <location>
        <begin position="30"/>
        <end position="55"/>
    </location>
</feature>
<reference evidence="2" key="1">
    <citation type="journal article" date="2022" name="Arch. Microbiol.">
        <title>Pseudodesulfovibrio sediminis sp. nov., a mesophilic and neutrophilic sulfate-reducing bacterium isolated from sediment of a brackish lake.</title>
        <authorList>
            <person name="Takahashi A."/>
            <person name="Kojima H."/>
            <person name="Watanabe M."/>
            <person name="Fukui M."/>
        </authorList>
    </citation>
    <scope>NUCLEOTIDE SEQUENCE</scope>
    <source>
        <strain evidence="2">SF6</strain>
    </source>
</reference>
<proteinExistence type="predicted"/>
<evidence type="ECO:0000313" key="3">
    <source>
        <dbReference type="Proteomes" id="UP001053296"/>
    </source>
</evidence>
<evidence type="ECO:0000313" key="2">
    <source>
        <dbReference type="EMBL" id="BCS88100.1"/>
    </source>
</evidence>
<accession>A0ABN6ESC1</accession>
<dbReference type="EMBL" id="AP024485">
    <property type="protein sequence ID" value="BCS88100.1"/>
    <property type="molecule type" value="Genomic_DNA"/>
</dbReference>
<sequence>MPRIFKLVGTPPEAAPDKLERPNKRMVHSLNGQGGLVCPGKPGHQHKKDEDEMELDKKMSIPSVCFSLGTL</sequence>